<dbReference type="Gene3D" id="3.40.50.2300">
    <property type="match status" value="1"/>
</dbReference>
<dbReference type="GO" id="GO:0003700">
    <property type="term" value="F:DNA-binding transcription factor activity"/>
    <property type="evidence" value="ECO:0007669"/>
    <property type="project" value="InterPro"/>
</dbReference>
<dbReference type="Proteomes" id="UP000621560">
    <property type="component" value="Unassembled WGS sequence"/>
</dbReference>
<keyword evidence="8" id="KW-1185">Reference proteome</keyword>
<dbReference type="AlphaFoldDB" id="A0A927BNR2"/>
<sequence length="445" mass="50686">MGARDYLVKPVEQQELLRVVRAVLEEKEAIGKRSLERTRRQQDEETGADRRGALLLELVTEENLDRQDYADLIEELGDRQAGDCFGVLSVRLDLSSGGFSSREVRLQDRKLLKYATVNIMEESLKAWNGLTFHGFGNELVGIIRLSPQEAAGERAEIQSRLHLIGQTICTNVKQYLNVEATVGMSTLHADVLMLPRLMEQAGAAAQWRELHPGQQVFYYSDVAAREHRGIAEWMTRVDAYVEHLKLHPEDPQPERIARPLAELGQTDELLSSCFGMLVYRIYAQLLGSAQDSGAELHRFDPDAYFRGLSPAERVKRLHEYISEAAELLRSLGQARDESILARITGYIRGHYRNPALKIQDIAGEVHFSTAHLGYLFKRETGHNLWDYVTELRIEEAKHLLRTTDQKRYEIAYAVGYESPEHFSRMFKRYVGVSPADYRKERGGSA</sequence>
<dbReference type="InterPro" id="IPR018060">
    <property type="entry name" value="HTH_AraC"/>
</dbReference>
<keyword evidence="3" id="KW-0804">Transcription</keyword>
<keyword evidence="1" id="KW-0805">Transcription regulation</keyword>
<dbReference type="Gene3D" id="1.10.10.60">
    <property type="entry name" value="Homeodomain-like"/>
    <property type="match status" value="2"/>
</dbReference>
<dbReference type="InterPro" id="IPR001789">
    <property type="entry name" value="Sig_transdc_resp-reg_receiver"/>
</dbReference>
<evidence type="ECO:0000259" key="5">
    <source>
        <dbReference type="PROSITE" id="PS01124"/>
    </source>
</evidence>
<dbReference type="Pfam" id="PF12833">
    <property type="entry name" value="HTH_18"/>
    <property type="match status" value="1"/>
</dbReference>
<dbReference type="InterPro" id="IPR009057">
    <property type="entry name" value="Homeodomain-like_sf"/>
</dbReference>
<dbReference type="PRINTS" id="PR00032">
    <property type="entry name" value="HTHARAC"/>
</dbReference>
<accession>A0A927BNR2</accession>
<evidence type="ECO:0000259" key="6">
    <source>
        <dbReference type="PROSITE" id="PS50110"/>
    </source>
</evidence>
<dbReference type="InterPro" id="IPR011006">
    <property type="entry name" value="CheY-like_superfamily"/>
</dbReference>
<dbReference type="SUPFAM" id="SSF52172">
    <property type="entry name" value="CheY-like"/>
    <property type="match status" value="1"/>
</dbReference>
<evidence type="ECO:0000256" key="3">
    <source>
        <dbReference type="ARBA" id="ARBA00023163"/>
    </source>
</evidence>
<name>A0A927BNR2_9BACL</name>
<dbReference type="PROSITE" id="PS01124">
    <property type="entry name" value="HTH_ARAC_FAMILY_2"/>
    <property type="match status" value="1"/>
</dbReference>
<dbReference type="SUPFAM" id="SSF46689">
    <property type="entry name" value="Homeodomain-like"/>
    <property type="match status" value="2"/>
</dbReference>
<evidence type="ECO:0000313" key="8">
    <source>
        <dbReference type="Proteomes" id="UP000621560"/>
    </source>
</evidence>
<dbReference type="PANTHER" id="PTHR43280:SF2">
    <property type="entry name" value="HTH-TYPE TRANSCRIPTIONAL REGULATOR EXSA"/>
    <property type="match status" value="1"/>
</dbReference>
<reference evidence="7" key="1">
    <citation type="submission" date="2020-09" db="EMBL/GenBank/DDBJ databases">
        <title>A novel bacterium of genus Paenibacillus, isolated from South China Sea.</title>
        <authorList>
            <person name="Huang H."/>
            <person name="Mo K."/>
            <person name="Hu Y."/>
        </authorList>
    </citation>
    <scope>NUCLEOTIDE SEQUENCE</scope>
    <source>
        <strain evidence="7">IB182496</strain>
    </source>
</reference>
<evidence type="ECO:0000256" key="2">
    <source>
        <dbReference type="ARBA" id="ARBA00023125"/>
    </source>
</evidence>
<keyword evidence="2 7" id="KW-0238">DNA-binding</keyword>
<evidence type="ECO:0000256" key="4">
    <source>
        <dbReference type="PROSITE-ProRule" id="PRU00169"/>
    </source>
</evidence>
<protein>
    <submittedName>
        <fullName evidence="7">DNA-binding response regulator</fullName>
    </submittedName>
</protein>
<comment type="caution">
    <text evidence="7">The sequence shown here is derived from an EMBL/GenBank/DDBJ whole genome shotgun (WGS) entry which is preliminary data.</text>
</comment>
<comment type="caution">
    <text evidence="4">Lacks conserved residue(s) required for the propagation of feature annotation.</text>
</comment>
<evidence type="ECO:0000313" key="7">
    <source>
        <dbReference type="EMBL" id="MBD2843927.1"/>
    </source>
</evidence>
<gene>
    <name evidence="7" type="ORF">IDH44_01870</name>
</gene>
<dbReference type="GO" id="GO:0000160">
    <property type="term" value="P:phosphorelay signal transduction system"/>
    <property type="evidence" value="ECO:0007669"/>
    <property type="project" value="InterPro"/>
</dbReference>
<dbReference type="EMBL" id="JACXIZ010000006">
    <property type="protein sequence ID" value="MBD2843927.1"/>
    <property type="molecule type" value="Genomic_DNA"/>
</dbReference>
<proteinExistence type="predicted"/>
<feature type="domain" description="HTH araC/xylS-type" evidence="5">
    <location>
        <begin position="341"/>
        <end position="440"/>
    </location>
</feature>
<evidence type="ECO:0000256" key="1">
    <source>
        <dbReference type="ARBA" id="ARBA00023015"/>
    </source>
</evidence>
<dbReference type="SMART" id="SM00342">
    <property type="entry name" value="HTH_ARAC"/>
    <property type="match status" value="1"/>
</dbReference>
<dbReference type="PROSITE" id="PS50110">
    <property type="entry name" value="RESPONSE_REGULATORY"/>
    <property type="match status" value="1"/>
</dbReference>
<dbReference type="InterPro" id="IPR020449">
    <property type="entry name" value="Tscrpt_reg_AraC-type_HTH"/>
</dbReference>
<feature type="domain" description="Response regulatory" evidence="6">
    <location>
        <begin position="1"/>
        <end position="24"/>
    </location>
</feature>
<dbReference type="GO" id="GO:0043565">
    <property type="term" value="F:sequence-specific DNA binding"/>
    <property type="evidence" value="ECO:0007669"/>
    <property type="project" value="InterPro"/>
</dbReference>
<dbReference type="PANTHER" id="PTHR43280">
    <property type="entry name" value="ARAC-FAMILY TRANSCRIPTIONAL REGULATOR"/>
    <property type="match status" value="1"/>
</dbReference>
<organism evidence="7 8">
    <name type="scientific">Paenibacillus sabuli</name>
    <dbReference type="NCBI Taxonomy" id="2772509"/>
    <lineage>
        <taxon>Bacteria</taxon>
        <taxon>Bacillati</taxon>
        <taxon>Bacillota</taxon>
        <taxon>Bacilli</taxon>
        <taxon>Bacillales</taxon>
        <taxon>Paenibacillaceae</taxon>
        <taxon>Paenibacillus</taxon>
    </lineage>
</organism>